<dbReference type="AlphaFoldDB" id="A0A450Z9Z0"/>
<organism evidence="1">
    <name type="scientific">Candidatus Kentrum sp. TC</name>
    <dbReference type="NCBI Taxonomy" id="2126339"/>
    <lineage>
        <taxon>Bacteria</taxon>
        <taxon>Pseudomonadati</taxon>
        <taxon>Pseudomonadota</taxon>
        <taxon>Gammaproteobacteria</taxon>
        <taxon>Candidatus Kentrum</taxon>
    </lineage>
</organism>
<accession>A0A450Z9Z0</accession>
<gene>
    <name evidence="1" type="ORF">BECKTC1821D_GA0114238_11125</name>
    <name evidence="2" type="ORF">BECKTC1821F_GA0114240_10849</name>
</gene>
<name>A0A450Z9Z0_9GAMM</name>
<proteinExistence type="predicted"/>
<protein>
    <submittedName>
        <fullName evidence="1">Uncharacterized protein</fullName>
    </submittedName>
</protein>
<dbReference type="EMBL" id="CAADFW010000084">
    <property type="protein sequence ID" value="VFK63035.1"/>
    <property type="molecule type" value="Genomic_DNA"/>
</dbReference>
<evidence type="ECO:0000313" key="1">
    <source>
        <dbReference type="EMBL" id="VFK50600.1"/>
    </source>
</evidence>
<dbReference type="EMBL" id="CAADFS010000112">
    <property type="protein sequence ID" value="VFK50600.1"/>
    <property type="molecule type" value="Genomic_DNA"/>
</dbReference>
<reference evidence="1" key="1">
    <citation type="submission" date="2019-02" db="EMBL/GenBank/DDBJ databases">
        <authorList>
            <person name="Gruber-Vodicka R. H."/>
            <person name="Seah K. B. B."/>
        </authorList>
    </citation>
    <scope>NUCLEOTIDE SEQUENCE</scope>
    <source>
        <strain evidence="1">BECK_BZ123</strain>
        <strain evidence="2">BECK_BZ126</strain>
    </source>
</reference>
<sequence>MDDEEGVLIHISENIYGPRRDARKKFNEGIKEVARTDIRP</sequence>
<evidence type="ECO:0000313" key="2">
    <source>
        <dbReference type="EMBL" id="VFK63035.1"/>
    </source>
</evidence>